<keyword evidence="1" id="KW-0472">Membrane</keyword>
<dbReference type="AlphaFoldDB" id="L9XKY7"/>
<reference evidence="3 4" key="1">
    <citation type="journal article" date="2014" name="PLoS Genet.">
        <title>Phylogenetically driven sequencing of extremely halophilic archaea reveals strategies for static and dynamic osmo-response.</title>
        <authorList>
            <person name="Becker E.A."/>
            <person name="Seitzer P.M."/>
            <person name="Tritt A."/>
            <person name="Larsen D."/>
            <person name="Krusor M."/>
            <person name="Yao A.I."/>
            <person name="Wu D."/>
            <person name="Madern D."/>
            <person name="Eisen J.A."/>
            <person name="Darling A.E."/>
            <person name="Facciotti M.T."/>
        </authorList>
    </citation>
    <scope>NUCLEOTIDE SEQUENCE [LARGE SCALE GENOMIC DNA]</scope>
    <source>
        <strain evidence="3 4">DSM 10524</strain>
    </source>
</reference>
<keyword evidence="4" id="KW-1185">Reference proteome</keyword>
<dbReference type="OrthoDB" id="307419at2157"/>
<protein>
    <recommendedName>
        <fullName evidence="2">DUF7981 domain-containing protein</fullName>
    </recommendedName>
</protein>
<gene>
    <name evidence="3" type="ORF">C491_00607</name>
</gene>
<dbReference type="EMBL" id="AOIB01000005">
    <property type="protein sequence ID" value="ELY61313.1"/>
    <property type="molecule type" value="Genomic_DNA"/>
</dbReference>
<feature type="transmembrane region" description="Helical" evidence="1">
    <location>
        <begin position="46"/>
        <end position="68"/>
    </location>
</feature>
<evidence type="ECO:0000313" key="4">
    <source>
        <dbReference type="Proteomes" id="UP000011688"/>
    </source>
</evidence>
<organism evidence="3 4">
    <name type="scientific">Natronococcus amylolyticus DSM 10524</name>
    <dbReference type="NCBI Taxonomy" id="1227497"/>
    <lineage>
        <taxon>Archaea</taxon>
        <taxon>Methanobacteriati</taxon>
        <taxon>Methanobacteriota</taxon>
        <taxon>Stenosarchaea group</taxon>
        <taxon>Halobacteria</taxon>
        <taxon>Halobacteriales</taxon>
        <taxon>Natrialbaceae</taxon>
        <taxon>Natronococcus</taxon>
    </lineage>
</organism>
<dbReference type="STRING" id="1227497.C491_00607"/>
<dbReference type="InterPro" id="IPR058287">
    <property type="entry name" value="DUF7981"/>
</dbReference>
<evidence type="ECO:0000256" key="1">
    <source>
        <dbReference type="SAM" id="Phobius"/>
    </source>
</evidence>
<keyword evidence="1" id="KW-0812">Transmembrane</keyword>
<feature type="transmembrane region" description="Helical" evidence="1">
    <location>
        <begin position="20"/>
        <end position="40"/>
    </location>
</feature>
<evidence type="ECO:0000259" key="2">
    <source>
        <dbReference type="Pfam" id="PF25938"/>
    </source>
</evidence>
<name>L9XKY7_9EURY</name>
<sequence length="81" mass="8657">MMGSSTNGFFGLSRRAKSALLWGLVGALSFLVLVQGYALFVERLVTMAQGALVAVLVGIGAGIGSYLLEHRIVAWTTRRTE</sequence>
<accession>L9XKY7</accession>
<comment type="caution">
    <text evidence="3">The sequence shown here is derived from an EMBL/GenBank/DDBJ whole genome shotgun (WGS) entry which is preliminary data.</text>
</comment>
<dbReference type="PATRIC" id="fig|1227497.3.peg.126"/>
<evidence type="ECO:0000313" key="3">
    <source>
        <dbReference type="EMBL" id="ELY61313.1"/>
    </source>
</evidence>
<feature type="domain" description="DUF7981" evidence="2">
    <location>
        <begin position="13"/>
        <end position="73"/>
    </location>
</feature>
<proteinExistence type="predicted"/>
<dbReference type="RefSeq" id="WP_005552968.1">
    <property type="nucleotide sequence ID" value="NZ_AOIB01000005.1"/>
</dbReference>
<dbReference type="eggNOG" id="arCOG06419">
    <property type="taxonomic scope" value="Archaea"/>
</dbReference>
<dbReference type="Proteomes" id="UP000011688">
    <property type="component" value="Unassembled WGS sequence"/>
</dbReference>
<keyword evidence="1" id="KW-1133">Transmembrane helix</keyword>
<dbReference type="Pfam" id="PF25938">
    <property type="entry name" value="DUF7981"/>
    <property type="match status" value="1"/>
</dbReference>